<feature type="chain" id="PRO_5012116965" description="TerB family tellurite resistance protein" evidence="1">
    <location>
        <begin position="20"/>
        <end position="211"/>
    </location>
</feature>
<reference evidence="3" key="1">
    <citation type="submission" date="2017-01" db="EMBL/GenBank/DDBJ databases">
        <authorList>
            <person name="Varghese N."/>
            <person name="Submissions S."/>
        </authorList>
    </citation>
    <scope>NUCLEOTIDE SEQUENCE [LARGE SCALE GENOMIC DNA]</scope>
    <source>
        <strain evidence="3">DSM 21054</strain>
    </source>
</reference>
<evidence type="ECO:0008006" key="4">
    <source>
        <dbReference type="Google" id="ProtNLM"/>
    </source>
</evidence>
<evidence type="ECO:0000313" key="2">
    <source>
        <dbReference type="EMBL" id="SIT31454.1"/>
    </source>
</evidence>
<evidence type="ECO:0000313" key="3">
    <source>
        <dbReference type="Proteomes" id="UP000186917"/>
    </source>
</evidence>
<dbReference type="Proteomes" id="UP000186917">
    <property type="component" value="Unassembled WGS sequence"/>
</dbReference>
<organism evidence="2 3">
    <name type="scientific">Filimonas lacunae</name>
    <dbReference type="NCBI Taxonomy" id="477680"/>
    <lineage>
        <taxon>Bacteria</taxon>
        <taxon>Pseudomonadati</taxon>
        <taxon>Bacteroidota</taxon>
        <taxon>Chitinophagia</taxon>
        <taxon>Chitinophagales</taxon>
        <taxon>Chitinophagaceae</taxon>
        <taxon>Filimonas</taxon>
    </lineage>
</organism>
<gene>
    <name evidence="2" type="ORF">SAMN05421788_110177</name>
</gene>
<proteinExistence type="predicted"/>
<dbReference type="STRING" id="477680.SAMN05421788_110177"/>
<feature type="signal peptide" evidence="1">
    <location>
        <begin position="1"/>
        <end position="19"/>
    </location>
</feature>
<accession>A0A1N7R8Y6</accession>
<evidence type="ECO:0000256" key="1">
    <source>
        <dbReference type="SAM" id="SignalP"/>
    </source>
</evidence>
<keyword evidence="1" id="KW-0732">Signal</keyword>
<dbReference type="AlphaFoldDB" id="A0A1N7R8Y6"/>
<protein>
    <recommendedName>
        <fullName evidence="4">TerB family tellurite resistance protein</fullName>
    </recommendedName>
</protein>
<name>A0A1N7R8Y6_9BACT</name>
<dbReference type="EMBL" id="FTOR01000010">
    <property type="protein sequence ID" value="SIT31454.1"/>
    <property type="molecule type" value="Genomic_DNA"/>
</dbReference>
<sequence>MNKALLIILLLCLPVFSQSQTFSEWFKQNKTQKKYLLAHIAKLQLFLERLKKGYDIAKDGLNLIGTIKDGDFSLHSAFFNHLQTVSPAVTGYSKAAAIATIQTESLQLYRNARTTFIASGMLTAKEQDDCFSIISDILSEIATQVADLVTILTSGQLEMTDHQRITAIDAIYTNSTDTKISFHQFINDITGLISFRQSEQKDISLLESLSR</sequence>
<keyword evidence="3" id="KW-1185">Reference proteome</keyword>